<dbReference type="CDD" id="cd16278">
    <property type="entry name" value="metallo-hydrolase-like_MBL-fold"/>
    <property type="match status" value="1"/>
</dbReference>
<dbReference type="AlphaFoldDB" id="A0A509EHZ9"/>
<dbReference type="InterPro" id="IPR050662">
    <property type="entry name" value="Sec-metab_biosynth-thioest"/>
</dbReference>
<keyword evidence="4" id="KW-1185">Reference proteome</keyword>
<dbReference type="SMART" id="SM00849">
    <property type="entry name" value="Lactamase_B"/>
    <property type="match status" value="1"/>
</dbReference>
<evidence type="ECO:0000256" key="1">
    <source>
        <dbReference type="SAM" id="MobiDB-lite"/>
    </source>
</evidence>
<organism evidence="3 4">
    <name type="scientific">Methylobacterium symbioticum</name>
    <dbReference type="NCBI Taxonomy" id="2584084"/>
    <lineage>
        <taxon>Bacteria</taxon>
        <taxon>Pseudomonadati</taxon>
        <taxon>Pseudomonadota</taxon>
        <taxon>Alphaproteobacteria</taxon>
        <taxon>Hyphomicrobiales</taxon>
        <taxon>Methylobacteriaceae</taxon>
        <taxon>Methylobacterium</taxon>
    </lineage>
</organism>
<dbReference type="PANTHER" id="PTHR23131:SF0">
    <property type="entry name" value="ENDORIBONUCLEASE LACTB2"/>
    <property type="match status" value="1"/>
</dbReference>
<evidence type="ECO:0000313" key="3">
    <source>
        <dbReference type="EMBL" id="VUD74007.1"/>
    </source>
</evidence>
<dbReference type="EMBL" id="CABFPH010000097">
    <property type="protein sequence ID" value="VUD74007.1"/>
    <property type="molecule type" value="Genomic_DNA"/>
</dbReference>
<dbReference type="EC" id="3.1.2.6" evidence="3"/>
<evidence type="ECO:0000259" key="2">
    <source>
        <dbReference type="SMART" id="SM00849"/>
    </source>
</evidence>
<feature type="region of interest" description="Disordered" evidence="1">
    <location>
        <begin position="1"/>
        <end position="24"/>
    </location>
</feature>
<dbReference type="PANTHER" id="PTHR23131">
    <property type="entry name" value="ENDORIBONUCLEASE LACTB2"/>
    <property type="match status" value="1"/>
</dbReference>
<dbReference type="Pfam" id="PF00753">
    <property type="entry name" value="Lactamase_B"/>
    <property type="match status" value="1"/>
</dbReference>
<dbReference type="GO" id="GO:0004416">
    <property type="term" value="F:hydroxyacylglutathione hydrolase activity"/>
    <property type="evidence" value="ECO:0007669"/>
    <property type="project" value="UniProtKB-EC"/>
</dbReference>
<evidence type="ECO:0000313" key="4">
    <source>
        <dbReference type="Proteomes" id="UP000410984"/>
    </source>
</evidence>
<dbReference type="InterPro" id="IPR001279">
    <property type="entry name" value="Metallo-B-lactamas"/>
</dbReference>
<dbReference type="SUPFAM" id="SSF56281">
    <property type="entry name" value="Metallo-hydrolase/oxidoreductase"/>
    <property type="match status" value="1"/>
</dbReference>
<feature type="domain" description="Metallo-beta-lactamase" evidence="2">
    <location>
        <begin position="48"/>
        <end position="225"/>
    </location>
</feature>
<dbReference type="Proteomes" id="UP000410984">
    <property type="component" value="Unassembled WGS sequence"/>
</dbReference>
<dbReference type="Gene3D" id="3.60.15.10">
    <property type="entry name" value="Ribonuclease Z/Hydroxyacylglutathione hydrolase-like"/>
    <property type="match status" value="1"/>
</dbReference>
<gene>
    <name evidence="3" type="primary">gloC_2</name>
    <name evidence="3" type="ORF">MET9862_04630</name>
</gene>
<reference evidence="3 4" key="1">
    <citation type="submission" date="2019-06" db="EMBL/GenBank/DDBJ databases">
        <authorList>
            <person name="Rodrigo-Torres L."/>
            <person name="Arahal R. D."/>
            <person name="Lucena T."/>
        </authorList>
    </citation>
    <scope>NUCLEOTIDE SEQUENCE [LARGE SCALE GENOMIC DNA]</scope>
    <source>
        <strain evidence="3 4">SB0023/3</strain>
    </source>
</reference>
<dbReference type="InterPro" id="IPR036388">
    <property type="entry name" value="WH-like_DNA-bd_sf"/>
</dbReference>
<protein>
    <submittedName>
        <fullName evidence="3">Hydroxyacylglutathione hydrolase GloC</fullName>
        <ecNumber evidence="3">3.1.2.6</ecNumber>
    </submittedName>
</protein>
<dbReference type="Gene3D" id="1.10.10.10">
    <property type="entry name" value="Winged helix-like DNA-binding domain superfamily/Winged helix DNA-binding domain"/>
    <property type="match status" value="1"/>
</dbReference>
<sequence>MTQARDDADEATGQPDFDTAMPEPGQLVQLTPLVRRRVAGNASPFTASGTCTYVVGRGTVAVIDPGPEDEAHVAALLGDLAGERVSHILVTHTHRDHSPGARLLSARTGAPILGCGPHRAARALAEGELPALDASADRAHDPERILSDGETVSGEGWSLTAVETPGHTMNHLAFALPEENALFSGDHVMAWSTSIVAPPDGSMRAYMEALERVRDRPETVYWPGHGGPVREPRRFVRALLHHRRQREAAIRGRIQAGDGDIRTIVAAIYQGLDPRLTGAAMLSVFAHVEDLVERGLAACDGPPRIEGRYRPGPDGLTA</sequence>
<name>A0A509EHZ9_9HYPH</name>
<accession>A0A509EHZ9</accession>
<proteinExistence type="predicted"/>
<dbReference type="InterPro" id="IPR036866">
    <property type="entry name" value="RibonucZ/Hydroxyglut_hydro"/>
</dbReference>
<dbReference type="OrthoDB" id="9788263at2"/>
<dbReference type="Pfam" id="PF17778">
    <property type="entry name" value="WHD_BLACT"/>
    <property type="match status" value="1"/>
</dbReference>
<keyword evidence="3" id="KW-0378">Hydrolase</keyword>
<dbReference type="InterPro" id="IPR041516">
    <property type="entry name" value="LACTB2_WH"/>
</dbReference>